<reference evidence="7 8" key="1">
    <citation type="submission" date="2019-07" db="EMBL/GenBank/DDBJ databases">
        <authorList>
            <person name="Park Y.J."/>
            <person name="Jeong S.E."/>
            <person name="Jung H.S."/>
        </authorList>
    </citation>
    <scope>NUCLEOTIDE SEQUENCE [LARGE SCALE GENOMIC DNA]</scope>
    <source>
        <strain evidence="8">P16(2019)</strain>
    </source>
</reference>
<name>A0A554A1M0_9BACI</name>
<keyword evidence="3" id="KW-0547">Nucleotide-binding</keyword>
<dbReference type="Proteomes" id="UP000318521">
    <property type="component" value="Unassembled WGS sequence"/>
</dbReference>
<feature type="domain" description="Histidine kinase/HSP90-like ATPase" evidence="6">
    <location>
        <begin position="190"/>
        <end position="302"/>
    </location>
</feature>
<gene>
    <name evidence="7" type="ORF">FN960_03435</name>
</gene>
<keyword evidence="2" id="KW-0808">Transferase</keyword>
<dbReference type="InterPro" id="IPR003594">
    <property type="entry name" value="HATPase_dom"/>
</dbReference>
<evidence type="ECO:0000256" key="3">
    <source>
        <dbReference type="ARBA" id="ARBA00022741"/>
    </source>
</evidence>
<organism evidence="7 8">
    <name type="scientific">Alkalicoccobacillus porphyridii</name>
    <dbReference type="NCBI Taxonomy" id="2597270"/>
    <lineage>
        <taxon>Bacteria</taxon>
        <taxon>Bacillati</taxon>
        <taxon>Bacillota</taxon>
        <taxon>Bacilli</taxon>
        <taxon>Bacillales</taxon>
        <taxon>Bacillaceae</taxon>
        <taxon>Alkalicoccobacillus</taxon>
    </lineage>
</organism>
<dbReference type="Pfam" id="PF13581">
    <property type="entry name" value="HATPase_c_2"/>
    <property type="match status" value="1"/>
</dbReference>
<dbReference type="EMBL" id="VLXZ01000002">
    <property type="protein sequence ID" value="TSB47588.1"/>
    <property type="molecule type" value="Genomic_DNA"/>
</dbReference>
<dbReference type="GO" id="GO:0004674">
    <property type="term" value="F:protein serine/threonine kinase activity"/>
    <property type="evidence" value="ECO:0007669"/>
    <property type="project" value="UniProtKB-KW"/>
</dbReference>
<evidence type="ECO:0000313" key="7">
    <source>
        <dbReference type="EMBL" id="TSB47588.1"/>
    </source>
</evidence>
<dbReference type="GO" id="GO:0005524">
    <property type="term" value="F:ATP binding"/>
    <property type="evidence" value="ECO:0007669"/>
    <property type="project" value="UniProtKB-KW"/>
</dbReference>
<dbReference type="Gene3D" id="3.30.565.10">
    <property type="entry name" value="Histidine kinase-like ATPase, C-terminal domain"/>
    <property type="match status" value="1"/>
</dbReference>
<dbReference type="SUPFAM" id="SSF55874">
    <property type="entry name" value="ATPase domain of HSP90 chaperone/DNA topoisomerase II/histidine kinase"/>
    <property type="match status" value="1"/>
</dbReference>
<comment type="caution">
    <text evidence="7">The sequence shown here is derived from an EMBL/GenBank/DDBJ whole genome shotgun (WGS) entry which is preliminary data.</text>
</comment>
<evidence type="ECO:0000256" key="2">
    <source>
        <dbReference type="ARBA" id="ARBA00022679"/>
    </source>
</evidence>
<keyword evidence="8" id="KW-1185">Reference proteome</keyword>
<dbReference type="PANTHER" id="PTHR35526">
    <property type="entry name" value="ANTI-SIGMA-F FACTOR RSBW-RELATED"/>
    <property type="match status" value="1"/>
</dbReference>
<keyword evidence="1" id="KW-0723">Serine/threonine-protein kinase</keyword>
<evidence type="ECO:0000259" key="6">
    <source>
        <dbReference type="Pfam" id="PF13581"/>
    </source>
</evidence>
<dbReference type="OrthoDB" id="2595312at2"/>
<protein>
    <submittedName>
        <fullName evidence="7">ATP-binding protein</fullName>
    </submittedName>
</protein>
<dbReference type="RefSeq" id="WP_143847002.1">
    <property type="nucleotide sequence ID" value="NZ_VLXZ01000002.1"/>
</dbReference>
<dbReference type="PANTHER" id="PTHR35526:SF3">
    <property type="entry name" value="ANTI-SIGMA-F FACTOR RSBW"/>
    <property type="match status" value="1"/>
</dbReference>
<evidence type="ECO:0000256" key="1">
    <source>
        <dbReference type="ARBA" id="ARBA00022527"/>
    </source>
</evidence>
<dbReference type="AlphaFoldDB" id="A0A554A1M0"/>
<keyword evidence="5 7" id="KW-0067">ATP-binding</keyword>
<keyword evidence="4" id="KW-0418">Kinase</keyword>
<evidence type="ECO:0000313" key="8">
    <source>
        <dbReference type="Proteomes" id="UP000318521"/>
    </source>
</evidence>
<dbReference type="InterPro" id="IPR050267">
    <property type="entry name" value="Anti-sigma-factor_SerPK"/>
</dbReference>
<accession>A0A554A1M0</accession>
<sequence length="330" mass="37589">MLLGGLLEKILINEPAITPVFEPDVSYKELKFMLKRGFLSDKIAEFLNLPLNEKQRLRGMAVTRLSYLPPMEETYSAETILYLCEVLIHWKEQMEDVLVNLKQLKIPLPPDLLEATIRTYIQYKEDVFFHHSPPKTHPEINKIQWKIYRDVLYASSQGKFKLISKEELPDLSNKTYIDTFIITQKSDIPACRNHVKARLIEMGYKPKVIMNWLLALSEAITNVIVHAIQGSMTLLIKSETDEIIFIVNDHGPGFNLEALPNSILLAGFSSKKSLGHGFTFMIKLANQVQLYTTPIGSTVILKFKTNEPTIPSLPFAEKKRGSHDGLIHGD</sequence>
<evidence type="ECO:0000256" key="5">
    <source>
        <dbReference type="ARBA" id="ARBA00022840"/>
    </source>
</evidence>
<dbReference type="InterPro" id="IPR036890">
    <property type="entry name" value="HATPase_C_sf"/>
</dbReference>
<proteinExistence type="predicted"/>
<dbReference type="CDD" id="cd16936">
    <property type="entry name" value="HATPase_RsbW-like"/>
    <property type="match status" value="1"/>
</dbReference>
<evidence type="ECO:0000256" key="4">
    <source>
        <dbReference type="ARBA" id="ARBA00022777"/>
    </source>
</evidence>